<dbReference type="InterPro" id="IPR035986">
    <property type="entry name" value="PKD_dom_sf"/>
</dbReference>
<feature type="chain" id="PRO_5042548809" evidence="2">
    <location>
        <begin position="19"/>
        <end position="1358"/>
    </location>
</feature>
<evidence type="ECO:0000256" key="1">
    <source>
        <dbReference type="ARBA" id="ARBA00022729"/>
    </source>
</evidence>
<dbReference type="NCBIfam" id="TIGR04183">
    <property type="entry name" value="Por_Secre_tail"/>
    <property type="match status" value="1"/>
</dbReference>
<dbReference type="SMART" id="SM00089">
    <property type="entry name" value="PKD"/>
    <property type="match status" value="1"/>
</dbReference>
<organism evidence="4 5">
    <name type="scientific">Empedobacter brevis</name>
    <dbReference type="NCBI Taxonomy" id="247"/>
    <lineage>
        <taxon>Bacteria</taxon>
        <taxon>Pseudomonadati</taxon>
        <taxon>Bacteroidota</taxon>
        <taxon>Flavobacteriia</taxon>
        <taxon>Flavobacteriales</taxon>
        <taxon>Weeksellaceae</taxon>
        <taxon>Empedobacter</taxon>
    </lineage>
</organism>
<dbReference type="SUPFAM" id="SSF49299">
    <property type="entry name" value="PKD domain"/>
    <property type="match status" value="2"/>
</dbReference>
<dbReference type="CDD" id="cd00146">
    <property type="entry name" value="PKD"/>
    <property type="match status" value="1"/>
</dbReference>
<reference evidence="4" key="2">
    <citation type="journal article" date="2022" name="Sci. Total Environ.">
        <title>Prevalence, transmission, and molecular epidemiology of tet(X)-positive bacteria among humans, animals, and environmental niches in China: An epidemiological, and genomic-based study.</title>
        <authorList>
            <person name="Dong N."/>
            <person name="Zeng Y."/>
            <person name="Cai C."/>
            <person name="Sun C."/>
            <person name="Lu J."/>
            <person name="Liu C."/>
            <person name="Zhou H."/>
            <person name="Sun Q."/>
            <person name="Shu L."/>
            <person name="Wang H."/>
            <person name="Wang Y."/>
            <person name="Wang S."/>
            <person name="Wu C."/>
            <person name="Chan E.W."/>
            <person name="Chen G."/>
            <person name="Shen Z."/>
            <person name="Chen S."/>
            <person name="Zhang R."/>
        </authorList>
    </citation>
    <scope>NUCLEOTIDE SEQUENCE</scope>
    <source>
        <strain evidence="4">R655-4</strain>
    </source>
</reference>
<dbReference type="Pfam" id="PF18911">
    <property type="entry name" value="PKD_4"/>
    <property type="match status" value="1"/>
</dbReference>
<evidence type="ECO:0000256" key="2">
    <source>
        <dbReference type="SAM" id="SignalP"/>
    </source>
</evidence>
<evidence type="ECO:0000313" key="4">
    <source>
        <dbReference type="EMBL" id="MDM1073076.1"/>
    </source>
</evidence>
<feature type="domain" description="PKD" evidence="3">
    <location>
        <begin position="38"/>
        <end position="99"/>
    </location>
</feature>
<dbReference type="InterPro" id="IPR013783">
    <property type="entry name" value="Ig-like_fold"/>
</dbReference>
<feature type="signal peptide" evidence="2">
    <location>
        <begin position="1"/>
        <end position="18"/>
    </location>
</feature>
<dbReference type="InterPro" id="IPR026444">
    <property type="entry name" value="Secre_tail"/>
</dbReference>
<dbReference type="PROSITE" id="PS50093">
    <property type="entry name" value="PKD"/>
    <property type="match status" value="1"/>
</dbReference>
<gene>
    <name evidence="4" type="ORF">HX001_11335</name>
</gene>
<proteinExistence type="predicted"/>
<name>A0AAJ1QFP5_9FLAO</name>
<comment type="caution">
    <text evidence="4">The sequence shown here is derived from an EMBL/GenBank/DDBJ whole genome shotgun (WGS) entry which is preliminary data.</text>
</comment>
<sequence>MKIKLLFLMVMVFSFTLAQIPKPSFNYTYSVDHNQIILNFKSDSQGDNLEYEWDFPGATLENSELSNPQIVYNSIGEYFVTLKIKNDKGESSISKKIIISGDITSQIVNLSTGINDDGTTMSTEGIPDADWTVTNPDGVTGVPITRPYYSGWSYPVLETNQMFNGKTTWIRSGDLYSGNGDYYYKSKTFVVPENVTNAIVNFRALAFVRHWTYLVRINDDGSETDITEISRTLWLNDGAKGWLNSRNSSVENYVLSPGKYYVRTRVFTNHGSLRDALSVNGYVSIGNSIKVESLTLPVLSINESRICLNETKTIAATVLDNTFSYKWKIYNTQKTYTSDLASPSFQFVDQGSYTVDLKIQKGNLVNSYSFKNQLIVESCGTPVDKNVLAAPNSYIYDVNLASGNNYGGIYIPVKKAYDVWQDTNGFLNQAISGSMQSASVVWQDKENLISSVSIVGTGETAKLKVEVNSSKGKGNAVVALHIGNHSDDSDPIYWSWHIWVTDDPTNGATYVNNGDSRMINTFMDRNLGALSNSFLGHDWNKSGGLMYQWGRKDPFPPLFYLDVSRAEFFTKNKRINDINDFNSLFIKTRQYDIISDNIIYTINNPLNFVKRTEQVGTWFASLNNNIKIKDDSGYAIENYDLWNDNNKGITRKEGFQKQVKSAYDPCPSGWRVPSFAHSDSTIPNYSPWGSRYNYVFNEPSSYTISESSNRYPNVKFYPGMGIDFHEGDDNHYLGEYSSTGAYKLIGARIAFQDVSSETSLWSSTLNQQAQAKFLKIVNDPLNGAGVYSISTSQDTSPGEGLAVRCAKDDTTNIVFNTEYFVSSMNKRNFTEGLDNPNSYILYTNRDVVIPVSKAYAVYNQVLTDRDWIPNGIQTVNVYWTTNKNLVKSLNITGENENATLNINLNDNQYGNAVVSLHIGNQGNSNDPVYWSWHLWVPRDNPEENPTNYATDLSNQVSNFKAFNTDSGFPFLQTEFMSMPLGSLSKFATPSEYIGTNGYAFHYQWGRKDPIPSFYDSGWATTYSIYLGRNNGNGIVYENIDNNDQYMTKGFQALNKQSLLENKDVLKFSVQNPLTFMYNTQTEGGDWLTNHSLYMADRWGHASEKSIYDPCPAGWRVPDFGHNTPLGSPWANAGLKKRIANDGFDQWDVSTKYSDYSISYNGRSNNNGQLLITRSYFYKNSIYNLGFYLPSQGFRGTNIKGARGIFDNNISSTAWSSTLSPSIKGYGNYLDTNIFTGWHNSSNMFKLHNAYSVVCSKDKPRFSKEGFENTIGKRIESIALSYTDVEEVQLHQLSFYPNPMKDILKTTSTEKIKVEIYSMSGEKILTGQFDGQKLNVSQLKPGIYLLVLQNGISYKIIKK</sequence>
<protein>
    <submittedName>
        <fullName evidence="4">T9SS type A sorting domain-containing protein</fullName>
    </submittedName>
</protein>
<evidence type="ECO:0000313" key="5">
    <source>
        <dbReference type="Proteomes" id="UP001170959"/>
    </source>
</evidence>
<dbReference type="EMBL" id="JACAGJ010000005">
    <property type="protein sequence ID" value="MDM1073076.1"/>
    <property type="molecule type" value="Genomic_DNA"/>
</dbReference>
<dbReference type="InterPro" id="IPR000601">
    <property type="entry name" value="PKD_dom"/>
</dbReference>
<dbReference type="InterPro" id="IPR022409">
    <property type="entry name" value="PKD/Chitinase_dom"/>
</dbReference>
<evidence type="ECO:0000259" key="3">
    <source>
        <dbReference type="PROSITE" id="PS50093"/>
    </source>
</evidence>
<dbReference type="Gene3D" id="2.60.40.10">
    <property type="entry name" value="Immunoglobulins"/>
    <property type="match status" value="1"/>
</dbReference>
<dbReference type="Pfam" id="PF18962">
    <property type="entry name" value="Por_Secre_tail"/>
    <property type="match status" value="1"/>
</dbReference>
<accession>A0AAJ1QFP5</accession>
<dbReference type="RefSeq" id="WP_286493816.1">
    <property type="nucleotide sequence ID" value="NZ_JACAGJ010000005.1"/>
</dbReference>
<dbReference type="Proteomes" id="UP001170959">
    <property type="component" value="Unassembled WGS sequence"/>
</dbReference>
<reference evidence="4" key="1">
    <citation type="submission" date="2020-06" db="EMBL/GenBank/DDBJ databases">
        <authorList>
            <person name="Dong N."/>
        </authorList>
    </citation>
    <scope>NUCLEOTIDE SEQUENCE</scope>
    <source>
        <strain evidence="4">R655-4</strain>
    </source>
</reference>
<keyword evidence="1 2" id="KW-0732">Signal</keyword>